<keyword evidence="6" id="KW-0347">Helicase</keyword>
<dbReference type="GO" id="GO:0008270">
    <property type="term" value="F:zinc ion binding"/>
    <property type="evidence" value="ECO:0007669"/>
    <property type="project" value="UniProtKB-KW"/>
</dbReference>
<dbReference type="InterPro" id="IPR014001">
    <property type="entry name" value="Helicase_ATP-bd"/>
</dbReference>
<dbReference type="GO" id="GO:0008094">
    <property type="term" value="F:ATP-dependent activity, acting on DNA"/>
    <property type="evidence" value="ECO:0007669"/>
    <property type="project" value="TreeGrafter"/>
</dbReference>
<dbReference type="SMART" id="SM00487">
    <property type="entry name" value="DEXDc"/>
    <property type="match status" value="1"/>
</dbReference>
<dbReference type="PROSITE" id="PS51192">
    <property type="entry name" value="HELICASE_ATP_BIND_1"/>
    <property type="match status" value="1"/>
</dbReference>
<protein>
    <submittedName>
        <fullName evidence="14">OLC1v1009370C1</fullName>
    </submittedName>
</protein>
<keyword evidence="7" id="KW-0862">Zinc</keyword>
<dbReference type="EMBL" id="OX459123">
    <property type="protein sequence ID" value="CAI9109535.1"/>
    <property type="molecule type" value="Genomic_DNA"/>
</dbReference>
<evidence type="ECO:0000256" key="8">
    <source>
        <dbReference type="ARBA" id="ARBA00022840"/>
    </source>
</evidence>
<accession>A0AAV1DNS0</accession>
<dbReference type="Pfam" id="PF00271">
    <property type="entry name" value="Helicase_C"/>
    <property type="match status" value="1"/>
</dbReference>
<feature type="domain" description="Helicase C-terminal" evidence="13">
    <location>
        <begin position="597"/>
        <end position="766"/>
    </location>
</feature>
<dbReference type="InterPro" id="IPR027417">
    <property type="entry name" value="P-loop_NTPase"/>
</dbReference>
<dbReference type="CDD" id="cd18793">
    <property type="entry name" value="SF2_C_SNF"/>
    <property type="match status" value="1"/>
</dbReference>
<keyword evidence="5" id="KW-0378">Hydrolase</keyword>
<dbReference type="Gene3D" id="3.30.40.10">
    <property type="entry name" value="Zinc/RING finger domain, C3HC4 (zinc finger)"/>
    <property type="match status" value="1"/>
</dbReference>
<evidence type="ECO:0000256" key="2">
    <source>
        <dbReference type="ARBA" id="ARBA00022723"/>
    </source>
</evidence>
<organism evidence="14 15">
    <name type="scientific">Oldenlandia corymbosa var. corymbosa</name>
    <dbReference type="NCBI Taxonomy" id="529605"/>
    <lineage>
        <taxon>Eukaryota</taxon>
        <taxon>Viridiplantae</taxon>
        <taxon>Streptophyta</taxon>
        <taxon>Embryophyta</taxon>
        <taxon>Tracheophyta</taxon>
        <taxon>Spermatophyta</taxon>
        <taxon>Magnoliopsida</taxon>
        <taxon>eudicotyledons</taxon>
        <taxon>Gunneridae</taxon>
        <taxon>Pentapetalae</taxon>
        <taxon>asterids</taxon>
        <taxon>lamiids</taxon>
        <taxon>Gentianales</taxon>
        <taxon>Rubiaceae</taxon>
        <taxon>Rubioideae</taxon>
        <taxon>Spermacoceae</taxon>
        <taxon>Hedyotis-Oldenlandia complex</taxon>
        <taxon>Oldenlandia</taxon>
    </lineage>
</organism>
<evidence type="ECO:0000256" key="10">
    <source>
        <dbReference type="SAM" id="MobiDB-lite"/>
    </source>
</evidence>
<dbReference type="PROSITE" id="PS00518">
    <property type="entry name" value="ZF_RING_1"/>
    <property type="match status" value="1"/>
</dbReference>
<dbReference type="InterPro" id="IPR038718">
    <property type="entry name" value="SNF2-like_sf"/>
</dbReference>
<evidence type="ECO:0000259" key="12">
    <source>
        <dbReference type="PROSITE" id="PS51192"/>
    </source>
</evidence>
<evidence type="ECO:0000256" key="5">
    <source>
        <dbReference type="ARBA" id="ARBA00022801"/>
    </source>
</evidence>
<dbReference type="InterPro" id="IPR001650">
    <property type="entry name" value="Helicase_C-like"/>
</dbReference>
<keyword evidence="3" id="KW-0547">Nucleotide-binding</keyword>
<dbReference type="Proteomes" id="UP001161247">
    <property type="component" value="Chromosome 6"/>
</dbReference>
<keyword evidence="15" id="KW-1185">Reference proteome</keyword>
<dbReference type="InterPro" id="IPR049730">
    <property type="entry name" value="SNF2/RAD54-like_C"/>
</dbReference>
<dbReference type="PANTHER" id="PTHR45626">
    <property type="entry name" value="TRANSCRIPTION TERMINATION FACTOR 2-RELATED"/>
    <property type="match status" value="1"/>
</dbReference>
<evidence type="ECO:0000313" key="15">
    <source>
        <dbReference type="Proteomes" id="UP001161247"/>
    </source>
</evidence>
<dbReference type="InterPro" id="IPR013083">
    <property type="entry name" value="Znf_RING/FYVE/PHD"/>
</dbReference>
<evidence type="ECO:0000313" key="14">
    <source>
        <dbReference type="EMBL" id="CAI9109535.1"/>
    </source>
</evidence>
<dbReference type="Pfam" id="PF00176">
    <property type="entry name" value="SNF2-rel_dom"/>
    <property type="match status" value="1"/>
</dbReference>
<dbReference type="InterPro" id="IPR017907">
    <property type="entry name" value="Znf_RING_CS"/>
</dbReference>
<dbReference type="GO" id="GO:0006281">
    <property type="term" value="P:DNA repair"/>
    <property type="evidence" value="ECO:0007669"/>
    <property type="project" value="TreeGrafter"/>
</dbReference>
<dbReference type="PANTHER" id="PTHR45626:SF24">
    <property type="entry name" value="HELICASE-LIKE TRANSCRIPTION FACTOR CHR28-RELATED"/>
    <property type="match status" value="1"/>
</dbReference>
<proteinExistence type="inferred from homology"/>
<dbReference type="InterPro" id="IPR001841">
    <property type="entry name" value="Znf_RING"/>
</dbReference>
<evidence type="ECO:0000259" key="13">
    <source>
        <dbReference type="PROSITE" id="PS51194"/>
    </source>
</evidence>
<dbReference type="InterPro" id="IPR018957">
    <property type="entry name" value="Znf_C3HC4_RING-type"/>
</dbReference>
<evidence type="ECO:0000256" key="3">
    <source>
        <dbReference type="ARBA" id="ARBA00022741"/>
    </source>
</evidence>
<dbReference type="Gene3D" id="3.40.50.10810">
    <property type="entry name" value="Tandem AAA-ATPase domain"/>
    <property type="match status" value="2"/>
</dbReference>
<evidence type="ECO:0000256" key="4">
    <source>
        <dbReference type="ARBA" id="ARBA00022771"/>
    </source>
</evidence>
<evidence type="ECO:0000256" key="1">
    <source>
        <dbReference type="ARBA" id="ARBA00008438"/>
    </source>
</evidence>
<evidence type="ECO:0000259" key="11">
    <source>
        <dbReference type="PROSITE" id="PS50089"/>
    </source>
</evidence>
<reference evidence="14" key="1">
    <citation type="submission" date="2023-03" db="EMBL/GenBank/DDBJ databases">
        <authorList>
            <person name="Julca I."/>
        </authorList>
    </citation>
    <scope>NUCLEOTIDE SEQUENCE</scope>
</reference>
<gene>
    <name evidence="14" type="ORF">OLC1_LOCUS17409</name>
</gene>
<dbReference type="PROSITE" id="PS50089">
    <property type="entry name" value="ZF_RING_2"/>
    <property type="match status" value="1"/>
</dbReference>
<dbReference type="GO" id="GO:0005634">
    <property type="term" value="C:nucleus"/>
    <property type="evidence" value="ECO:0007669"/>
    <property type="project" value="TreeGrafter"/>
</dbReference>
<keyword evidence="8" id="KW-0067">ATP-binding</keyword>
<dbReference type="GO" id="GO:0004386">
    <property type="term" value="F:helicase activity"/>
    <property type="evidence" value="ECO:0007669"/>
    <property type="project" value="UniProtKB-KW"/>
</dbReference>
<feature type="region of interest" description="Disordered" evidence="10">
    <location>
        <begin position="1"/>
        <end position="22"/>
    </location>
</feature>
<dbReference type="AlphaFoldDB" id="A0AAV1DNS0"/>
<keyword evidence="4 9" id="KW-0863">Zinc-finger</keyword>
<dbReference type="Gene3D" id="3.40.50.300">
    <property type="entry name" value="P-loop containing nucleotide triphosphate hydrolases"/>
    <property type="match status" value="1"/>
</dbReference>
<dbReference type="SUPFAM" id="SSF52540">
    <property type="entry name" value="P-loop containing nucleoside triphosphate hydrolases"/>
    <property type="match status" value="2"/>
</dbReference>
<evidence type="ECO:0000256" key="6">
    <source>
        <dbReference type="ARBA" id="ARBA00022806"/>
    </source>
</evidence>
<dbReference type="SUPFAM" id="SSF57850">
    <property type="entry name" value="RING/U-box"/>
    <property type="match status" value="1"/>
</dbReference>
<feature type="domain" description="Helicase ATP-binding" evidence="12">
    <location>
        <begin position="159"/>
        <end position="350"/>
    </location>
</feature>
<dbReference type="Pfam" id="PF00097">
    <property type="entry name" value="zf-C3HC4"/>
    <property type="match status" value="1"/>
</dbReference>
<keyword evidence="2" id="KW-0479">Metal-binding</keyword>
<dbReference type="GO" id="GO:0016787">
    <property type="term" value="F:hydrolase activity"/>
    <property type="evidence" value="ECO:0007669"/>
    <property type="project" value="UniProtKB-KW"/>
</dbReference>
<evidence type="ECO:0000256" key="7">
    <source>
        <dbReference type="ARBA" id="ARBA00022833"/>
    </source>
</evidence>
<evidence type="ECO:0000256" key="9">
    <source>
        <dbReference type="PROSITE-ProRule" id="PRU00175"/>
    </source>
</evidence>
<dbReference type="SMART" id="SM00490">
    <property type="entry name" value="HELICc"/>
    <property type="match status" value="1"/>
</dbReference>
<dbReference type="PROSITE" id="PS51194">
    <property type="entry name" value="HELICASE_CTER"/>
    <property type="match status" value="1"/>
</dbReference>
<sequence>MDPILISSSDDDSDYSSDSHKRLRGWNTKLDNPVRKNREDVLKYDNRRIKLMAAEPSQKLIAEALKDLNNQPTIEAELPKGILSVSLLRHQKMALTWMLEKEKGQGVCNGGILADDQGLGKTISMISLIQMQRQLQQKHKSEKKKVPIVLIKPKPMNLEEADHKKKDIIIDSASSSVVRPKDVEEIPERIRSSRLFWERPNAGTLVVCPASVLRQWARELDEKVTEESKLSVLVYHGSKRTLDPVELAKYDVVLTTYALVTIEVQKPPEAGDGSKKRKRKNGVNSGGGTLGKVHWFRVILDEAHIIKNYKTKVAQACSRLRAKSRWCLSGTPLQNEIVELYSYFRFLRHDPYSDYKTFLSCIQTLKCTGSGYQMIAMVLRSIMLRRTKETVIAGKRILDLPPKMINLRQVELSEEERSFYDNLEQKFAWLFRFYVAKGAVGSNYARIMLMLLRLRQACDHTVLVKNAHKKVVRKESLETAKSLPGKKLESLLDKFGNSSSAAWGICRDTPESAVVSICGHVFCFECVLNHLTEKETATCPKAGCRHEIGVDGIFTEEILKECLPRIAAAGGSSCLSGGGDKEEVNEPPSSKIKAAIQVLQSCCKPSNPGSQVVTSRAKAIMFSQWTSMLDLVEKDLRDTGLKYRRLDGTMSLVARDVAVEDFNTNPEVDVMLMSLKAGNLGLNMVAATHVILLDPWWNPTTEDQAIDRAHRIGQTRPVTVTRLTIQNTVEDRILSLQEKKRQLFSAVIGEDENQGSRTRLSVQDLKHLFNVR</sequence>
<feature type="domain" description="RING-type" evidence="11">
    <location>
        <begin position="505"/>
        <end position="540"/>
    </location>
</feature>
<comment type="similarity">
    <text evidence="1">Belongs to the SNF2/RAD54 helicase family. RAD16 subfamily.</text>
</comment>
<dbReference type="GO" id="GO:0005524">
    <property type="term" value="F:ATP binding"/>
    <property type="evidence" value="ECO:0007669"/>
    <property type="project" value="UniProtKB-KW"/>
</dbReference>
<name>A0AAV1DNS0_OLDCO</name>
<dbReference type="InterPro" id="IPR050628">
    <property type="entry name" value="SNF2_RAD54_helicase_TF"/>
</dbReference>
<dbReference type="CDD" id="cd18008">
    <property type="entry name" value="DEXDc_SHPRH-like"/>
    <property type="match status" value="1"/>
</dbReference>
<dbReference type="InterPro" id="IPR000330">
    <property type="entry name" value="SNF2_N"/>
</dbReference>